<name>A0A1S1J4J5_9FLAO</name>
<dbReference type="Proteomes" id="UP000198319">
    <property type="component" value="Unassembled WGS sequence"/>
</dbReference>
<dbReference type="EMBL" id="MUHG01000018">
    <property type="protein sequence ID" value="OXB19390.1"/>
    <property type="molecule type" value="Genomic_DNA"/>
</dbReference>
<accession>A0A1S1J4J5</accession>
<keyword evidence="4" id="KW-1185">Reference proteome</keyword>
<gene>
    <name evidence="2" type="ORF">B0A71_12665</name>
    <name evidence="1" type="ORF">BHE19_12205</name>
</gene>
<evidence type="ECO:0000313" key="2">
    <source>
        <dbReference type="EMBL" id="OXB19390.1"/>
    </source>
</evidence>
<evidence type="ECO:0000313" key="4">
    <source>
        <dbReference type="Proteomes" id="UP000198319"/>
    </source>
</evidence>
<dbReference type="AlphaFoldDB" id="A0A1S1J4J5"/>
<evidence type="ECO:0000313" key="1">
    <source>
        <dbReference type="EMBL" id="OHT44474.1"/>
    </source>
</evidence>
<protein>
    <submittedName>
        <fullName evidence="1">Uncharacterized protein</fullName>
    </submittedName>
</protein>
<evidence type="ECO:0000313" key="3">
    <source>
        <dbReference type="Proteomes" id="UP000180252"/>
    </source>
</evidence>
<reference evidence="2 4" key="3">
    <citation type="submission" date="2016-11" db="EMBL/GenBank/DDBJ databases">
        <title>Whole genomes of Flavobacteriaceae.</title>
        <authorList>
            <person name="Stine C."/>
            <person name="Li C."/>
            <person name="Tadesse D."/>
        </authorList>
    </citation>
    <scope>NUCLEOTIDE SEQUENCE [LARGE SCALE GENOMIC DNA]</scope>
    <source>
        <strain evidence="2 4">ATCC BAA-2541</strain>
    </source>
</reference>
<reference evidence="1" key="2">
    <citation type="submission" date="2016-09" db="EMBL/GenBank/DDBJ databases">
        <authorList>
            <person name="Capua I."/>
            <person name="De Benedictis P."/>
            <person name="Joannis T."/>
            <person name="Lombin L.H."/>
            <person name="Cattoli G."/>
        </authorList>
    </citation>
    <scope>NUCLEOTIDE SEQUENCE [LARGE SCALE GENOMIC DNA]</scope>
    <source>
        <strain evidence="1">MSU</strain>
    </source>
</reference>
<comment type="caution">
    <text evidence="1">The sequence shown here is derived from an EMBL/GenBank/DDBJ whole genome shotgun (WGS) entry which is preliminary data.</text>
</comment>
<organism evidence="1 3">
    <name type="scientific">Flavobacterium tructae</name>
    <dbReference type="NCBI Taxonomy" id="1114873"/>
    <lineage>
        <taxon>Bacteria</taxon>
        <taxon>Pseudomonadati</taxon>
        <taxon>Bacteroidota</taxon>
        <taxon>Flavobacteriia</taxon>
        <taxon>Flavobacteriales</taxon>
        <taxon>Flavobacteriaceae</taxon>
        <taxon>Flavobacterium</taxon>
    </lineage>
</organism>
<dbReference type="Proteomes" id="UP000180252">
    <property type="component" value="Unassembled WGS sequence"/>
</dbReference>
<sequence length="146" mass="17111">MEKLWCWRCKTEVPMLHTEEYQIATKLYRNGFEHGKCNMTRTERFSELLNYYKELTGFKETNPNAIMHHRIDLYGPPCECCSKPYRTPQAKFCAACGHKRTATVTNSNHTFTEEEQKWWQKLLESNTFSQPVLAVSALIAKLDLNL</sequence>
<dbReference type="EMBL" id="MIKE01000024">
    <property type="protein sequence ID" value="OHT44474.1"/>
    <property type="molecule type" value="Genomic_DNA"/>
</dbReference>
<reference evidence="3" key="1">
    <citation type="submission" date="2016-09" db="EMBL/GenBank/DDBJ databases">
        <authorList>
            <person name="Chen S."/>
            <person name="Walker E."/>
        </authorList>
    </citation>
    <scope>NUCLEOTIDE SEQUENCE [LARGE SCALE GENOMIC DNA]</scope>
    <source>
        <strain evidence="3">MSU</strain>
    </source>
</reference>
<proteinExistence type="predicted"/>